<dbReference type="SUPFAM" id="SSF48403">
    <property type="entry name" value="Ankyrin repeat"/>
    <property type="match status" value="1"/>
</dbReference>
<dbReference type="HOGENOM" id="CLU_1057708_0_0_1"/>
<comment type="caution">
    <text evidence="2">The sequence shown here is derived from an EMBL/GenBank/DDBJ whole genome shotgun (WGS) entry which is preliminary data.</text>
</comment>
<feature type="compositionally biased region" description="Basic and acidic residues" evidence="1">
    <location>
        <begin position="209"/>
        <end position="224"/>
    </location>
</feature>
<name>T0KS91_COLGC</name>
<proteinExistence type="predicted"/>
<dbReference type="InterPro" id="IPR036770">
    <property type="entry name" value="Ankyrin_rpt-contain_sf"/>
</dbReference>
<dbReference type="Pfam" id="PF12796">
    <property type="entry name" value="Ank_2"/>
    <property type="match status" value="1"/>
</dbReference>
<evidence type="ECO:0000256" key="1">
    <source>
        <dbReference type="SAM" id="MobiDB-lite"/>
    </source>
</evidence>
<dbReference type="Gene3D" id="1.25.40.20">
    <property type="entry name" value="Ankyrin repeat-containing domain"/>
    <property type="match status" value="1"/>
</dbReference>
<dbReference type="AlphaFoldDB" id="T0KS91"/>
<evidence type="ECO:0000313" key="2">
    <source>
        <dbReference type="EMBL" id="EQB58427.1"/>
    </source>
</evidence>
<dbReference type="EMBL" id="AMYD01000298">
    <property type="protein sequence ID" value="EQB58427.1"/>
    <property type="molecule type" value="Genomic_DNA"/>
</dbReference>
<gene>
    <name evidence="2" type="ORF">CGLO_01328</name>
</gene>
<evidence type="ECO:0000313" key="3">
    <source>
        <dbReference type="Proteomes" id="UP000015530"/>
    </source>
</evidence>
<protein>
    <submittedName>
        <fullName evidence="2">Uncharacterized protein</fullName>
    </submittedName>
</protein>
<accession>T0KS91</accession>
<feature type="compositionally biased region" description="Polar residues" evidence="1">
    <location>
        <begin position="195"/>
        <end position="205"/>
    </location>
</feature>
<organism evidence="2 3">
    <name type="scientific">Colletotrichum gloeosporioides (strain Cg-14)</name>
    <name type="common">Anthracnose fungus</name>
    <name type="synonym">Glomerella cingulata</name>
    <dbReference type="NCBI Taxonomy" id="1237896"/>
    <lineage>
        <taxon>Eukaryota</taxon>
        <taxon>Fungi</taxon>
        <taxon>Dikarya</taxon>
        <taxon>Ascomycota</taxon>
        <taxon>Pezizomycotina</taxon>
        <taxon>Sordariomycetes</taxon>
        <taxon>Hypocreomycetidae</taxon>
        <taxon>Glomerellales</taxon>
        <taxon>Glomerellaceae</taxon>
        <taxon>Colletotrichum</taxon>
        <taxon>Colletotrichum gloeosporioides species complex</taxon>
    </lineage>
</organism>
<dbReference type="Proteomes" id="UP000015530">
    <property type="component" value="Unassembled WGS sequence"/>
</dbReference>
<sequence>MKIVDLILKACVEAKSFASSGIRTAFMRAVSKGHLEIVQRLMSLYDFTQKTDPEEGPNDPLLVACERNQPAALEFLLQNGFNFMAGVHYFGLSMPENSYQKSIKEGSGKEKRELALRIMLESGRLAITSLVEFQAAVERDFGEPSIMLLILSHPGTNLGVADLEGARRLAVGRSYTDAVKFIDRLLASKREESPGSKSITETNGPAETDGPHQTDDPPEPKLGHELAYSIGHRLDEWDFPPNENLHDYDYNDLQQNHMFFPSP</sequence>
<feature type="region of interest" description="Disordered" evidence="1">
    <location>
        <begin position="192"/>
        <end position="225"/>
    </location>
</feature>
<dbReference type="InterPro" id="IPR002110">
    <property type="entry name" value="Ankyrin_rpt"/>
</dbReference>
<reference evidence="3" key="1">
    <citation type="journal article" date="2013" name="Mol. Plant Microbe Interact.">
        <title>Global aspects of pacC regulation of pathogenicity genes in Colletotrichum gloeosporioides as revealed by transcriptome analysis.</title>
        <authorList>
            <person name="Alkan N."/>
            <person name="Meng X."/>
            <person name="Friedlander G."/>
            <person name="Reuveni E."/>
            <person name="Sukno S."/>
            <person name="Sherman A."/>
            <person name="Thon M."/>
            <person name="Fluhr R."/>
            <person name="Prusky D."/>
        </authorList>
    </citation>
    <scope>NUCLEOTIDE SEQUENCE [LARGE SCALE GENOMIC DNA]</scope>
    <source>
        <strain evidence="3">Cg-14</strain>
    </source>
</reference>